<organism evidence="2 3">
    <name type="scientific">Terrabacter carboxydivorans</name>
    <dbReference type="NCBI Taxonomy" id="619730"/>
    <lineage>
        <taxon>Bacteria</taxon>
        <taxon>Bacillati</taxon>
        <taxon>Actinomycetota</taxon>
        <taxon>Actinomycetes</taxon>
        <taxon>Micrococcales</taxon>
        <taxon>Intrasporangiaceae</taxon>
        <taxon>Terrabacter</taxon>
    </lineage>
</organism>
<evidence type="ECO:0000313" key="3">
    <source>
        <dbReference type="Proteomes" id="UP001500730"/>
    </source>
</evidence>
<dbReference type="Proteomes" id="UP001500730">
    <property type="component" value="Unassembled WGS sequence"/>
</dbReference>
<comment type="caution">
    <text evidence="2">The sequence shown here is derived from an EMBL/GenBank/DDBJ whole genome shotgun (WGS) entry which is preliminary data.</text>
</comment>
<proteinExistence type="predicted"/>
<dbReference type="PANTHER" id="PTHR43799">
    <property type="entry name" value="AMINOTRANSFERASE, PUTATIVE-RELATED"/>
    <property type="match status" value="1"/>
</dbReference>
<sequence length="462" mass="48744">MTNPRTPLASLSDDDLAGFLAEQQAAYTDLQARGLGLDLTRGKPSAAQLDLSNDLLHLPTTTKDRAGVDVRNYGGLEGLAELREMFAELLWVEPAQVVAGGNSSLTMMYSTIVDFLLFGGVDSPRPWSREEKIRFICPVPGYDRHFSMLASFGIEMVTVEMHEDGPDIAAVEALVKDDPSVKGIWIVPTYANPTGAVVSQEIAARLAAMPTAAPDFTIFWDNAYAFHHLTEDEAKSADILSLAAASGHPNRPIMFASTSKITFAGAGVAVLAASEANVKWYLGHLAMGSIGPDKVNHLRHVEFFRDADGVRAHMRKHREIIAPKFAAVDEALTSGLAGLEVAEWSHPTGGYFVNLDVLDGTASRVVALAKQAGIALTPAGASFPLGNDPRDRNIRLAPTFPVLEEVRTAMAGVATCVALAAAEKLTADRASGVGAEGGATAPAPGAATGADDSNATTEGASR</sequence>
<dbReference type="InterPro" id="IPR015422">
    <property type="entry name" value="PyrdxlP-dep_Trfase_small"/>
</dbReference>
<dbReference type="Pfam" id="PF12897">
    <property type="entry name" value="Asp_aminotransf"/>
    <property type="match status" value="1"/>
</dbReference>
<reference evidence="2 3" key="1">
    <citation type="journal article" date="2019" name="Int. J. Syst. Evol. Microbiol.">
        <title>The Global Catalogue of Microorganisms (GCM) 10K type strain sequencing project: providing services to taxonomists for standard genome sequencing and annotation.</title>
        <authorList>
            <consortium name="The Broad Institute Genomics Platform"/>
            <consortium name="The Broad Institute Genome Sequencing Center for Infectious Disease"/>
            <person name="Wu L."/>
            <person name="Ma J."/>
        </authorList>
    </citation>
    <scope>NUCLEOTIDE SEQUENCE [LARGE SCALE GENOMIC DNA]</scope>
    <source>
        <strain evidence="2 3">JCM 16259</strain>
    </source>
</reference>
<feature type="compositionally biased region" description="Low complexity" evidence="1">
    <location>
        <begin position="438"/>
        <end position="450"/>
    </location>
</feature>
<dbReference type="EMBL" id="BAAARE010000001">
    <property type="protein sequence ID" value="GAA2466976.1"/>
    <property type="molecule type" value="Genomic_DNA"/>
</dbReference>
<keyword evidence="2" id="KW-0808">Transferase</keyword>
<dbReference type="Gene3D" id="3.90.1150.10">
    <property type="entry name" value="Aspartate Aminotransferase, domain 1"/>
    <property type="match status" value="1"/>
</dbReference>
<protein>
    <submittedName>
        <fullName evidence="2">Aminotransferase class I/II-fold pyridoxal phosphate-dependent enzyme</fullName>
    </submittedName>
</protein>
<feature type="region of interest" description="Disordered" evidence="1">
    <location>
        <begin position="431"/>
        <end position="462"/>
    </location>
</feature>
<dbReference type="Gene3D" id="3.40.640.10">
    <property type="entry name" value="Type I PLP-dependent aspartate aminotransferase-like (Major domain)"/>
    <property type="match status" value="1"/>
</dbReference>
<feature type="compositionally biased region" description="Polar residues" evidence="1">
    <location>
        <begin position="451"/>
        <end position="462"/>
    </location>
</feature>
<keyword evidence="3" id="KW-1185">Reference proteome</keyword>
<dbReference type="PANTHER" id="PTHR43799:SF1">
    <property type="entry name" value="ASPARTATE AMINOTRANSFERASE"/>
    <property type="match status" value="1"/>
</dbReference>
<dbReference type="InterPro" id="IPR024551">
    <property type="entry name" value="AspAT_Ic"/>
</dbReference>
<accession>A0ABN3KQD1</accession>
<evidence type="ECO:0000256" key="1">
    <source>
        <dbReference type="SAM" id="MobiDB-lite"/>
    </source>
</evidence>
<evidence type="ECO:0000313" key="2">
    <source>
        <dbReference type="EMBL" id="GAA2466976.1"/>
    </source>
</evidence>
<keyword evidence="2" id="KW-0032">Aminotransferase</keyword>
<dbReference type="InterPro" id="IPR015424">
    <property type="entry name" value="PyrdxlP-dep_Trfase"/>
</dbReference>
<dbReference type="GO" id="GO:0008483">
    <property type="term" value="F:transaminase activity"/>
    <property type="evidence" value="ECO:0007669"/>
    <property type="project" value="UniProtKB-KW"/>
</dbReference>
<gene>
    <name evidence="2" type="ORF">GCM10009858_00080</name>
</gene>
<dbReference type="InterPro" id="IPR015421">
    <property type="entry name" value="PyrdxlP-dep_Trfase_major"/>
</dbReference>
<dbReference type="RefSeq" id="WP_344252061.1">
    <property type="nucleotide sequence ID" value="NZ_BAAARE010000001.1"/>
</dbReference>
<name>A0ABN3KQD1_9MICO</name>
<dbReference type="SUPFAM" id="SSF53383">
    <property type="entry name" value="PLP-dependent transferases"/>
    <property type="match status" value="1"/>
</dbReference>